<dbReference type="InterPro" id="IPR032183">
    <property type="entry name" value="PKD-like"/>
</dbReference>
<evidence type="ECO:0000313" key="1">
    <source>
        <dbReference type="EMBL" id="MDI3320947.1"/>
    </source>
</evidence>
<name>A0ABT6REE0_9BACT</name>
<evidence type="ECO:0000313" key="2">
    <source>
        <dbReference type="Proteomes" id="UP001226434"/>
    </source>
</evidence>
<sequence length="513" mass="57143">MKKIISIISCVILILGIHSCYKDKGNYDYKTLDNIVIDTSVNNIRADYAVYRYDTLTIEPKIYLNGKLVTSEKEVEGKLDFTWVIFQGYVGTPVYSRDTLSHQIKLKVPITKPAGKWIVHLAVKDLSTQVETYQRFNLQVSEILSDGWMVLYEKEGKTDVGIIVDERVKTGVTKPRLFLDVIKNTNGAALDGKPVSLLHSIAPLSSGDVLIASENDMIGVDKSSFAITYPFNKLFWTAPATKSIQFLTGNNTRKELVVNDNKVHVTNFISSGSYRINYFGAALGGDYGQIDSWTPYYYGSAFDAVVYDKTNKRFAYVAANGVTVTRFPTQVNTTQFNVDNVGLDMKANDWGLTNYEYSIMGDGTNSYFMVANFMGTTNNVGLRKIDMSTSPNVKSANTMATAFAGQYALYGASSGVYLFKYNSGLPADLAWSAPAGETVTCVRLQKFYYPAVQLALLPNANKIVYIATWNETTKTGKVYCYFIDPSNGTIDKTSERITEGYGKIKNMSYKWNL</sequence>
<proteinExistence type="predicted"/>
<accession>A0ABT6REE0</accession>
<protein>
    <submittedName>
        <fullName evidence="1">PKD-like family lipoprotein</fullName>
    </submittedName>
</protein>
<dbReference type="RefSeq" id="WP_282335049.1">
    <property type="nucleotide sequence ID" value="NZ_JASBRG010000007.1"/>
</dbReference>
<comment type="caution">
    <text evidence="1">The sequence shown here is derived from an EMBL/GenBank/DDBJ whole genome shotgun (WGS) entry which is preliminary data.</text>
</comment>
<gene>
    <name evidence="1" type="ORF">QJ048_14240</name>
</gene>
<organism evidence="1 2">
    <name type="scientific">Pinibacter soli</name>
    <dbReference type="NCBI Taxonomy" id="3044211"/>
    <lineage>
        <taxon>Bacteria</taxon>
        <taxon>Pseudomonadati</taxon>
        <taxon>Bacteroidota</taxon>
        <taxon>Chitinophagia</taxon>
        <taxon>Chitinophagales</taxon>
        <taxon>Chitinophagaceae</taxon>
        <taxon>Pinibacter</taxon>
    </lineage>
</organism>
<dbReference type="Pfam" id="PF16407">
    <property type="entry name" value="PKD_2"/>
    <property type="match status" value="1"/>
</dbReference>
<reference evidence="1 2" key="1">
    <citation type="submission" date="2023-05" db="EMBL/GenBank/DDBJ databases">
        <title>Genome sequence of Pinibacter sp. MAH-24.</title>
        <authorList>
            <person name="Huq M.A."/>
        </authorList>
    </citation>
    <scope>NUCLEOTIDE SEQUENCE [LARGE SCALE GENOMIC DNA]</scope>
    <source>
        <strain evidence="1 2">MAH-24</strain>
    </source>
</reference>
<dbReference type="Proteomes" id="UP001226434">
    <property type="component" value="Unassembled WGS sequence"/>
</dbReference>
<keyword evidence="2" id="KW-1185">Reference proteome</keyword>
<dbReference type="EMBL" id="JASBRG010000007">
    <property type="protein sequence ID" value="MDI3320947.1"/>
    <property type="molecule type" value="Genomic_DNA"/>
</dbReference>